<dbReference type="Gene3D" id="1.25.40.20">
    <property type="entry name" value="Ankyrin repeat-containing domain"/>
    <property type="match status" value="2"/>
</dbReference>
<evidence type="ECO:0000313" key="6">
    <source>
        <dbReference type="EMBL" id="KAK0517304.1"/>
    </source>
</evidence>
<reference evidence="6" key="1">
    <citation type="submission" date="2023-03" db="EMBL/GenBank/DDBJ databases">
        <title>Complete genome of Cladonia borealis.</title>
        <authorList>
            <person name="Park H."/>
        </authorList>
    </citation>
    <scope>NUCLEOTIDE SEQUENCE</scope>
    <source>
        <strain evidence="6">ANT050790</strain>
    </source>
</reference>
<feature type="region of interest" description="Disordered" evidence="4">
    <location>
        <begin position="177"/>
        <end position="215"/>
    </location>
</feature>
<comment type="caution">
    <text evidence="6">The sequence shown here is derived from an EMBL/GenBank/DDBJ whole genome shotgun (WGS) entry which is preliminary data.</text>
</comment>
<dbReference type="Proteomes" id="UP001166286">
    <property type="component" value="Unassembled WGS sequence"/>
</dbReference>
<keyword evidence="7" id="KW-1185">Reference proteome</keyword>
<evidence type="ECO:0000256" key="5">
    <source>
        <dbReference type="SAM" id="SignalP"/>
    </source>
</evidence>
<evidence type="ECO:0000256" key="1">
    <source>
        <dbReference type="ARBA" id="ARBA00022737"/>
    </source>
</evidence>
<feature type="repeat" description="ANK" evidence="3">
    <location>
        <begin position="325"/>
        <end position="357"/>
    </location>
</feature>
<evidence type="ECO:0000256" key="3">
    <source>
        <dbReference type="PROSITE-ProRule" id="PRU00023"/>
    </source>
</evidence>
<feature type="signal peptide" evidence="5">
    <location>
        <begin position="1"/>
        <end position="16"/>
    </location>
</feature>
<organism evidence="6 7">
    <name type="scientific">Cladonia borealis</name>
    <dbReference type="NCBI Taxonomy" id="184061"/>
    <lineage>
        <taxon>Eukaryota</taxon>
        <taxon>Fungi</taxon>
        <taxon>Dikarya</taxon>
        <taxon>Ascomycota</taxon>
        <taxon>Pezizomycotina</taxon>
        <taxon>Lecanoromycetes</taxon>
        <taxon>OSLEUM clade</taxon>
        <taxon>Lecanoromycetidae</taxon>
        <taxon>Lecanorales</taxon>
        <taxon>Lecanorineae</taxon>
        <taxon>Cladoniaceae</taxon>
        <taxon>Cladonia</taxon>
    </lineage>
</organism>
<dbReference type="PROSITE" id="PS50088">
    <property type="entry name" value="ANK_REPEAT"/>
    <property type="match status" value="2"/>
</dbReference>
<dbReference type="PROSITE" id="PS50297">
    <property type="entry name" value="ANK_REP_REGION"/>
    <property type="match status" value="2"/>
</dbReference>
<sequence length="581" mass="65060">MDPVSFAASLLTLIEATTVVGKAAIKVRREMRDAPQELERIASRILQTRSRLDLQLRMHSDQLVDLIQRGDELTGLADFTSFKLSLDSAKRCLNTIEEAIGPQVDKASKSRSLRWMLREKRPVLMLVQHLGEIEDDLSRVSAVISLSISVASYSSIKGMARQQASLCERMQQTSLVEHSAQPGVQEERAHDDGDAHSYLVSSSSTSVEDRQQMEKPRIWTRHGVTEQTSSIRSFLLMNAQWNLWRSTCVIRSLLRLPFFSNHLIAIRAKLERFRLSWPTLTYSITLRNIVSMNSSFMVACAAGDLVKARDLALARQGRPTDIDEKGVPALHKAIRSNELELVRFLLDNGADPNELEARCFRLGYIDIARLLLARGATVEHVDASGCTALTMLWFEMEIEFSRVEFARALHAASPLSLNSDAEELFEPLACVAMNGSAEDVKLLLGLGAKIPQPDVTSNCIMNCCIQGSNPEAYDCLVPHVPLEWIHQKDSRGRNKLHLALNLPGRHTKDIVKRLLKAGADVHARDNKGKLPEDVAKETDRRTRGIKLWKLDKCQNFQAYVEALSSCGFDVIVDEGELFWPA</sequence>
<dbReference type="AlphaFoldDB" id="A0AA39V7X8"/>
<evidence type="ECO:0000256" key="4">
    <source>
        <dbReference type="SAM" id="MobiDB-lite"/>
    </source>
</evidence>
<dbReference type="PANTHER" id="PTHR24189:SF50">
    <property type="entry name" value="ANKYRIN REPEAT AND SOCS BOX PROTEIN 2"/>
    <property type="match status" value="1"/>
</dbReference>
<feature type="repeat" description="ANK" evidence="3">
    <location>
        <begin position="491"/>
        <end position="526"/>
    </location>
</feature>
<dbReference type="SUPFAM" id="SSF48403">
    <property type="entry name" value="Ankyrin repeat"/>
    <property type="match status" value="1"/>
</dbReference>
<name>A0AA39V7X8_9LECA</name>
<accession>A0AA39V7X8</accession>
<dbReference type="Pfam" id="PF13606">
    <property type="entry name" value="Ank_3"/>
    <property type="match status" value="1"/>
</dbReference>
<feature type="chain" id="PRO_5041244746" description="Ankyrin" evidence="5">
    <location>
        <begin position="17"/>
        <end position="581"/>
    </location>
</feature>
<evidence type="ECO:0008006" key="8">
    <source>
        <dbReference type="Google" id="ProtNLM"/>
    </source>
</evidence>
<dbReference type="InterPro" id="IPR036770">
    <property type="entry name" value="Ankyrin_rpt-contain_sf"/>
</dbReference>
<gene>
    <name evidence="6" type="ORF">JMJ35_000459</name>
</gene>
<feature type="compositionally biased region" description="Basic and acidic residues" evidence="4">
    <location>
        <begin position="185"/>
        <end position="195"/>
    </location>
</feature>
<dbReference type="Pfam" id="PF12796">
    <property type="entry name" value="Ank_2"/>
    <property type="match status" value="1"/>
</dbReference>
<dbReference type="EMBL" id="JAFEKC020000001">
    <property type="protein sequence ID" value="KAK0517304.1"/>
    <property type="molecule type" value="Genomic_DNA"/>
</dbReference>
<evidence type="ECO:0000256" key="2">
    <source>
        <dbReference type="ARBA" id="ARBA00023043"/>
    </source>
</evidence>
<evidence type="ECO:0000313" key="7">
    <source>
        <dbReference type="Proteomes" id="UP001166286"/>
    </source>
</evidence>
<dbReference type="InterPro" id="IPR002110">
    <property type="entry name" value="Ankyrin_rpt"/>
</dbReference>
<keyword evidence="2 3" id="KW-0040">ANK repeat</keyword>
<keyword evidence="5" id="KW-0732">Signal</keyword>
<dbReference type="InterPro" id="IPR050745">
    <property type="entry name" value="Multifunctional_regulatory"/>
</dbReference>
<keyword evidence="1" id="KW-0677">Repeat</keyword>
<dbReference type="PANTHER" id="PTHR24189">
    <property type="entry name" value="MYOTROPHIN"/>
    <property type="match status" value="1"/>
</dbReference>
<proteinExistence type="predicted"/>
<dbReference type="SMART" id="SM00248">
    <property type="entry name" value="ANK"/>
    <property type="match status" value="3"/>
</dbReference>
<protein>
    <recommendedName>
        <fullName evidence="8">Ankyrin</fullName>
    </recommendedName>
</protein>